<dbReference type="RefSeq" id="WP_377573034.1">
    <property type="nucleotide sequence ID" value="NZ_JBHTKA010000001.1"/>
</dbReference>
<evidence type="ECO:0000256" key="2">
    <source>
        <dbReference type="ARBA" id="ARBA00022729"/>
    </source>
</evidence>
<dbReference type="PRINTS" id="PR00133">
    <property type="entry name" value="GLHYDRLASE3"/>
</dbReference>
<keyword evidence="6" id="KW-1185">Reference proteome</keyword>
<comment type="similarity">
    <text evidence="1">Belongs to the glycosyl hydrolase 3 family.</text>
</comment>
<keyword evidence="3 5" id="KW-0378">Hydrolase</keyword>
<evidence type="ECO:0000313" key="6">
    <source>
        <dbReference type="Proteomes" id="UP001597112"/>
    </source>
</evidence>
<dbReference type="Pfam" id="PF01915">
    <property type="entry name" value="Glyco_hydro_3_C"/>
    <property type="match status" value="1"/>
</dbReference>
<accession>A0ABW3JXM1</accession>
<dbReference type="InterPro" id="IPR037524">
    <property type="entry name" value="PA14/GLEYA"/>
</dbReference>
<dbReference type="InterPro" id="IPR044993">
    <property type="entry name" value="BXL"/>
</dbReference>
<dbReference type="Pfam" id="PF14310">
    <property type="entry name" value="Fn3-like"/>
    <property type="match status" value="1"/>
</dbReference>
<organism evidence="5 6">
    <name type="scientific">Ohtaekwangia kribbensis</name>
    <dbReference type="NCBI Taxonomy" id="688913"/>
    <lineage>
        <taxon>Bacteria</taxon>
        <taxon>Pseudomonadati</taxon>
        <taxon>Bacteroidota</taxon>
        <taxon>Cytophagia</taxon>
        <taxon>Cytophagales</taxon>
        <taxon>Fulvivirgaceae</taxon>
        <taxon>Ohtaekwangia</taxon>
    </lineage>
</organism>
<proteinExistence type="inferred from homology"/>
<feature type="domain" description="PA14" evidence="4">
    <location>
        <begin position="448"/>
        <end position="593"/>
    </location>
</feature>
<dbReference type="InterPro" id="IPR002772">
    <property type="entry name" value="Glyco_hydro_3_C"/>
</dbReference>
<evidence type="ECO:0000256" key="1">
    <source>
        <dbReference type="ARBA" id="ARBA00005336"/>
    </source>
</evidence>
<dbReference type="EMBL" id="JBHTKA010000001">
    <property type="protein sequence ID" value="MFD0997666.1"/>
    <property type="molecule type" value="Genomic_DNA"/>
</dbReference>
<name>A0ABW3JXM1_9BACT</name>
<dbReference type="Pfam" id="PF07691">
    <property type="entry name" value="PA14"/>
    <property type="match status" value="1"/>
</dbReference>
<dbReference type="PANTHER" id="PTHR42721:SF3">
    <property type="entry name" value="BETA-D-XYLOSIDASE 5-RELATED"/>
    <property type="match status" value="1"/>
</dbReference>
<dbReference type="Gene3D" id="2.60.40.10">
    <property type="entry name" value="Immunoglobulins"/>
    <property type="match status" value="1"/>
</dbReference>
<reference evidence="6" key="1">
    <citation type="journal article" date="2019" name="Int. J. Syst. Evol. Microbiol.">
        <title>The Global Catalogue of Microorganisms (GCM) 10K type strain sequencing project: providing services to taxonomists for standard genome sequencing and annotation.</title>
        <authorList>
            <consortium name="The Broad Institute Genomics Platform"/>
            <consortium name="The Broad Institute Genome Sequencing Center for Infectious Disease"/>
            <person name="Wu L."/>
            <person name="Ma J."/>
        </authorList>
    </citation>
    <scope>NUCLEOTIDE SEQUENCE [LARGE SCALE GENOMIC DNA]</scope>
    <source>
        <strain evidence="6">CCUG 58938</strain>
    </source>
</reference>
<dbReference type="Proteomes" id="UP001597112">
    <property type="component" value="Unassembled WGS sequence"/>
</dbReference>
<dbReference type="SMART" id="SM00758">
    <property type="entry name" value="PA14"/>
    <property type="match status" value="1"/>
</dbReference>
<dbReference type="InterPro" id="IPR013783">
    <property type="entry name" value="Ig-like_fold"/>
</dbReference>
<dbReference type="InterPro" id="IPR026891">
    <property type="entry name" value="Fn3-like"/>
</dbReference>
<dbReference type="InterPro" id="IPR001764">
    <property type="entry name" value="Glyco_hydro_3_N"/>
</dbReference>
<dbReference type="PROSITE" id="PS51820">
    <property type="entry name" value="PA14"/>
    <property type="match status" value="1"/>
</dbReference>
<evidence type="ECO:0000256" key="3">
    <source>
        <dbReference type="ARBA" id="ARBA00022801"/>
    </source>
</evidence>
<dbReference type="InterPro" id="IPR036962">
    <property type="entry name" value="Glyco_hydro_3_N_sf"/>
</dbReference>
<dbReference type="SUPFAM" id="SSF52279">
    <property type="entry name" value="Beta-D-glucan exohydrolase, C-terminal domain"/>
    <property type="match status" value="1"/>
</dbReference>
<dbReference type="Gene3D" id="3.20.20.300">
    <property type="entry name" value="Glycoside hydrolase, family 3, N-terminal domain"/>
    <property type="match status" value="1"/>
</dbReference>
<dbReference type="GO" id="GO:0016787">
    <property type="term" value="F:hydrolase activity"/>
    <property type="evidence" value="ECO:0007669"/>
    <property type="project" value="UniProtKB-KW"/>
</dbReference>
<dbReference type="InterPro" id="IPR036881">
    <property type="entry name" value="Glyco_hydro_3_C_sf"/>
</dbReference>
<evidence type="ECO:0000259" key="4">
    <source>
        <dbReference type="PROSITE" id="PS51820"/>
    </source>
</evidence>
<sequence length="851" mass="94648">MATDCRPQKSADIYPFLDTRLSIDQRVNDLVARMTLDEKIGQMMNDAPAVERLGIPRYNWWSEGLHGVARAGLATVFPQAIGLGATWDDALIYRVSTSIADEARAKHHNFVEKDKRFIYQGLTLWCPNINLFRDPRWGRGQETYGEDPLLTGTLATEFIKGLQGNDPTYFKTIATVKHFAVHSGPEPERHSFNAETNEQDLRDTYLPHFEMAIKNGKPYSVMCAYNRYNGEACCGSPRLLSDILRNEWGFTGFIVSDCEAITDIYKYHKIVPTPEEAASIAVKAGTDLECGKVYQNLKEAVHKNFITEADIDIAVKRLFTARFKLGMFDPKEKVKFAQIPYSVVDSKEHQALALEAARKSMVLLKNKDNILPLKKDIRSMAVIGPNADQWLMLLGNYNGVPSQPITPLKGIKEKVSANTKVLFEQGSELATGMPMFYPIPGNILFTNDNKPGLKADFFDNITLTGSPLFSNVTPTLDANWFDKAPRQGMNDDNFSVRWTGELRPTLSGTYQLGIISTCNTKLYLNDSVVAKTVYHFRDEYGDPRLRKSVPVTLEAGKRYRIVVEAIETFADAQVQLVWAAPKPDLKQNALNAARQADVVIMCMGLTPNMEGEEMDVKIDGFRGGDRTKIDLPLAQQELIKEVTALGKPVILVLLNGSALAVNWENDHVTAILEAWYPGQAAGRAIADVLFGDYNPGGRLPVTFYKSTDQLPGFDDYHITTQTYRYFPGTPLYPFGYGLSYTTFRYSNLSIEKFAGDSLRIVAKVTNTGNREGDEVAQVYTSSKYTVGKKSTIRSLVAFKRIHLNAGESRDIAFKVKLPAIAGPVSISIGGGQPDALLKTTSNVLTQNISNP</sequence>
<dbReference type="SUPFAM" id="SSF56988">
    <property type="entry name" value="Anthrax protective antigen"/>
    <property type="match status" value="1"/>
</dbReference>
<dbReference type="Pfam" id="PF00933">
    <property type="entry name" value="Glyco_hydro_3"/>
    <property type="match status" value="1"/>
</dbReference>
<dbReference type="PANTHER" id="PTHR42721">
    <property type="entry name" value="SUGAR HYDROLASE-RELATED"/>
    <property type="match status" value="1"/>
</dbReference>
<dbReference type="Gene3D" id="3.40.50.1700">
    <property type="entry name" value="Glycoside hydrolase family 3 C-terminal domain"/>
    <property type="match status" value="2"/>
</dbReference>
<gene>
    <name evidence="5" type="ORF">ACFQ21_00040</name>
</gene>
<evidence type="ECO:0000313" key="5">
    <source>
        <dbReference type="EMBL" id="MFD0997666.1"/>
    </source>
</evidence>
<keyword evidence="2" id="KW-0732">Signal</keyword>
<dbReference type="InterPro" id="IPR017853">
    <property type="entry name" value="GH"/>
</dbReference>
<dbReference type="SUPFAM" id="SSF51445">
    <property type="entry name" value="(Trans)glycosidases"/>
    <property type="match status" value="1"/>
</dbReference>
<dbReference type="InterPro" id="IPR011658">
    <property type="entry name" value="PA14_dom"/>
</dbReference>
<comment type="caution">
    <text evidence="5">The sequence shown here is derived from an EMBL/GenBank/DDBJ whole genome shotgun (WGS) entry which is preliminary data.</text>
</comment>
<protein>
    <submittedName>
        <fullName evidence="5">Glycoside hydrolase family 3 C-terminal domain-containing protein</fullName>
    </submittedName>
</protein>